<dbReference type="Proteomes" id="UP000001497">
    <property type="component" value="Chromosome"/>
</dbReference>
<sequence length="238" mass="26090">MTKQILLFAPVLLLWACGDSSSDSVGTSPIQAAEIIPFTDSRDGQVYKTVVIGSQTWMAENLNYETKGSCCVRCAEMKTVNVNYAPGGYFTQSYCAKCAEYGGRLYTWDVATTACPSGWHLPSQDEWSTLFNAVKLGDPLAHIDTRLKSTTDWNNYGNTDDFSFSALPVGYSGISVGPYGSGDCYNHEGTGDYAYFWSSTEVDNLTAYYMYLSKYGNAAISTFDFGKSSGFSVRCVKD</sequence>
<proteinExistence type="predicted"/>
<dbReference type="Pfam" id="PF09603">
    <property type="entry name" value="Fib_succ_major"/>
    <property type="match status" value="1"/>
</dbReference>
<dbReference type="InterPro" id="IPR011871">
    <property type="entry name" value="Fib_succ_major"/>
</dbReference>
<organism evidence="2 3">
    <name type="scientific">Fibrobacter succinogenes (strain ATCC 19169 / S85)</name>
    <dbReference type="NCBI Taxonomy" id="59374"/>
    <lineage>
        <taxon>Bacteria</taxon>
        <taxon>Pseudomonadati</taxon>
        <taxon>Fibrobacterota</taxon>
        <taxon>Fibrobacteria</taxon>
        <taxon>Fibrobacterales</taxon>
        <taxon>Fibrobacteraceae</taxon>
        <taxon>Fibrobacter</taxon>
    </lineage>
</organism>
<keyword evidence="3" id="KW-1185">Reference proteome</keyword>
<name>A0ABM5LK55_FIBSS</name>
<gene>
    <name evidence="2" type="ordered locus">Fisuc_2300</name>
</gene>
<feature type="domain" description="Fibrobacter succinogenes major paralogous" evidence="1">
    <location>
        <begin position="50"/>
        <end position="237"/>
    </location>
</feature>
<dbReference type="RefSeq" id="WP_015732252.1">
    <property type="nucleotide sequence ID" value="NC_013410.1"/>
</dbReference>
<protein>
    <recommendedName>
        <fullName evidence="1">Fibrobacter succinogenes major paralogous domain-containing protein</fullName>
    </recommendedName>
</protein>
<reference evidence="2" key="1">
    <citation type="submission" date="2009-10" db="EMBL/GenBank/DDBJ databases">
        <title>Complete sequence of Fibrobacter succinogenes subsp. succinogenes S85.</title>
        <authorList>
            <consortium name="US DOE Joint Genome Institute"/>
            <person name="Lucas S."/>
            <person name="Copeland A."/>
            <person name="Lapidus A."/>
            <person name="Glavina del Rio T."/>
            <person name="Tice H."/>
            <person name="Bruce D."/>
            <person name="Goodwin L."/>
            <person name="Pitluck S."/>
            <person name="Chertkov O."/>
            <person name="Detter J.C."/>
            <person name="Han C."/>
            <person name="Tapia R."/>
            <person name="Larimer F."/>
            <person name="Land M."/>
            <person name="Hauser L."/>
            <person name="Kyrpides N."/>
            <person name="Mikhailova N."/>
            <person name="Weimer P.J."/>
            <person name="Stevenson D.M."/>
            <person name="Boyum J."/>
            <person name="Brumm P.I."/>
            <person name="Mead D."/>
        </authorList>
    </citation>
    <scope>NUCLEOTIDE SEQUENCE [LARGE SCALE GENOMIC DNA]</scope>
    <source>
        <strain evidence="2">S85</strain>
    </source>
</reference>
<accession>A0ABM5LK55</accession>
<dbReference type="EMBL" id="CP001792">
    <property type="protein sequence ID" value="ACX75886.1"/>
    <property type="molecule type" value="Genomic_DNA"/>
</dbReference>
<evidence type="ECO:0000313" key="3">
    <source>
        <dbReference type="Proteomes" id="UP000001497"/>
    </source>
</evidence>
<evidence type="ECO:0000313" key="2">
    <source>
        <dbReference type="EMBL" id="ACX75886.1"/>
    </source>
</evidence>
<dbReference type="NCBIfam" id="TIGR02145">
    <property type="entry name" value="Fib_succ_major"/>
    <property type="match status" value="1"/>
</dbReference>
<evidence type="ECO:0000259" key="1">
    <source>
        <dbReference type="Pfam" id="PF09603"/>
    </source>
</evidence>